<gene>
    <name evidence="1" type="ORF">BN85407490</name>
</gene>
<dbReference type="EMBL" id="FO681347">
    <property type="protein sequence ID" value="CCV64326.1"/>
    <property type="molecule type" value="Genomic_DNA"/>
</dbReference>
<proteinExistence type="predicted"/>
<dbReference type="STRING" id="1318466.BN85407490"/>
<protein>
    <submittedName>
        <fullName evidence="1">Uncharacterized protein</fullName>
    </submittedName>
</protein>
<reference evidence="1 2" key="1">
    <citation type="journal article" date="2013" name="J. Mol. Microbiol. Biotechnol.">
        <title>Analysis of the Complete Genomes of Acholeplasma brassicae , A. palmae and A. laidlawii and Their Comparison to the Obligate Parasites from ' Candidatus Phytoplasma'.</title>
        <authorList>
            <person name="Kube M."/>
            <person name="Siewert C."/>
            <person name="Migdoll A.M."/>
            <person name="Duduk B."/>
            <person name="Holz S."/>
            <person name="Rabus R."/>
            <person name="Seemuller E."/>
            <person name="Mitrovic J."/>
            <person name="Muller I."/>
            <person name="Buttner C."/>
            <person name="Reinhardt R."/>
        </authorList>
    </citation>
    <scope>NUCLEOTIDE SEQUENCE [LARGE SCALE GENOMIC DNA]</scope>
    <source>
        <strain evidence="1 2">J233</strain>
    </source>
</reference>
<dbReference type="AlphaFoldDB" id="U4KRN6"/>
<organism evidence="1 2">
    <name type="scientific">Alteracholeplasma palmae (strain ATCC 49389 / J233)</name>
    <name type="common">Acholeplasma palmae</name>
    <dbReference type="NCBI Taxonomy" id="1318466"/>
    <lineage>
        <taxon>Bacteria</taxon>
        <taxon>Bacillati</taxon>
        <taxon>Mycoplasmatota</taxon>
        <taxon>Mollicutes</taxon>
        <taxon>Acholeplasmatales</taxon>
        <taxon>Acholeplasmataceae</taxon>
        <taxon>Acholeplasma</taxon>
    </lineage>
</organism>
<sequence>MRKKANTQTKQQLSHKFKPSYRGLVSILDSKLIEEDILDSSKLVYAGLYASIPRTQRLENISKEVNHKYYGRKKKLIDQLGIAESTYYTAINELEEKGYIKTVVNPDKTGYVFYYLLKEIDMANAVSFVTSEMLQRKYIKTKRRLKTLSPKAKITLGRLHNLATSDYNRNIEVDTESLIKELKLARSTTFYMITKLLSCGAMKRKEKQHGLYKLLLLDEYTQYQIIVNQSGDASYKQSNYKNMNNYPDDALDLIGDAFGLKKYN</sequence>
<dbReference type="KEGG" id="apal:BN85407490"/>
<dbReference type="RefSeq" id="WP_026658984.1">
    <property type="nucleotide sequence ID" value="NC_022538.1"/>
</dbReference>
<dbReference type="HOGENOM" id="CLU_1052204_0_0_14"/>
<dbReference type="InterPro" id="IPR036390">
    <property type="entry name" value="WH_DNA-bd_sf"/>
</dbReference>
<name>U4KRN6_ALTPJ</name>
<dbReference type="Proteomes" id="UP000032740">
    <property type="component" value="Chromosome"/>
</dbReference>
<evidence type="ECO:0000313" key="2">
    <source>
        <dbReference type="Proteomes" id="UP000032740"/>
    </source>
</evidence>
<dbReference type="SUPFAM" id="SSF46785">
    <property type="entry name" value="Winged helix' DNA-binding domain"/>
    <property type="match status" value="1"/>
</dbReference>
<accession>U4KRN6</accession>
<evidence type="ECO:0000313" key="1">
    <source>
        <dbReference type="EMBL" id="CCV64326.1"/>
    </source>
</evidence>
<keyword evidence="2" id="KW-1185">Reference proteome</keyword>